<dbReference type="EMBL" id="JACIIZ010000001">
    <property type="protein sequence ID" value="MBB6249521.1"/>
    <property type="molecule type" value="Genomic_DNA"/>
</dbReference>
<dbReference type="InterPro" id="IPR021352">
    <property type="entry name" value="DUF2971"/>
</dbReference>
<evidence type="ECO:0008006" key="3">
    <source>
        <dbReference type="Google" id="ProtNLM"/>
    </source>
</evidence>
<reference evidence="1 2" key="1">
    <citation type="submission" date="2020-08" db="EMBL/GenBank/DDBJ databases">
        <title>Genomic Encyclopedia of Type Strains, Phase IV (KMG-IV): sequencing the most valuable type-strain genomes for metagenomic binning, comparative biology and taxonomic classification.</title>
        <authorList>
            <person name="Goeker M."/>
        </authorList>
    </citation>
    <scope>NUCLEOTIDE SEQUENCE [LARGE SCALE GENOMIC DNA]</scope>
    <source>
        <strain evidence="1 2">DSM 22198</strain>
    </source>
</reference>
<dbReference type="Proteomes" id="UP000539175">
    <property type="component" value="Unassembled WGS sequence"/>
</dbReference>
<gene>
    <name evidence="1" type="ORF">FHS74_000054</name>
</gene>
<name>A0A7X0AUF1_9PROT</name>
<evidence type="ECO:0000313" key="2">
    <source>
        <dbReference type="Proteomes" id="UP000539175"/>
    </source>
</evidence>
<dbReference type="RefSeq" id="WP_184796348.1">
    <property type="nucleotide sequence ID" value="NZ_JACIIZ010000001.1"/>
</dbReference>
<dbReference type="Pfam" id="PF11185">
    <property type="entry name" value="DUF2971"/>
    <property type="match status" value="1"/>
</dbReference>
<protein>
    <recommendedName>
        <fullName evidence="3">DUF2971 domain-containing protein</fullName>
    </recommendedName>
</protein>
<keyword evidence="2" id="KW-1185">Reference proteome</keyword>
<organism evidence="1 2">
    <name type="scientific">Nitrospirillum iridis</name>
    <dbReference type="NCBI Taxonomy" id="765888"/>
    <lineage>
        <taxon>Bacteria</taxon>
        <taxon>Pseudomonadati</taxon>
        <taxon>Pseudomonadota</taxon>
        <taxon>Alphaproteobacteria</taxon>
        <taxon>Rhodospirillales</taxon>
        <taxon>Azospirillaceae</taxon>
        <taxon>Nitrospirillum</taxon>
    </lineage>
</organism>
<proteinExistence type="predicted"/>
<dbReference type="AlphaFoldDB" id="A0A7X0AUF1"/>
<sequence length="327" mass="37578">MEKYEIQKLFYEHYDSIANLAAMEARPSLLAHYTSLSAIECILKSNEIWFANPLFMNDFQEVRFGFIEGRNLVDRELMALAQVSDDARRRVPIFLNAFMHYFKDYDENRLFNLFIFCLSEFDRDSPDGRLSMWRGYGGNGSGAAIVFRTDFVNLNMASPFLICRVSYGTDEARLDRIRSIVTLAKEQVAGSLIPDDQLYVLAYETFHILRLFALTSKHHGFSEEREWRVIYLPERDTPDRLSEYLTYIVGKGGVEPRLRHPLKPINLPDGTTYDWSFEDVVDRILLGPSQATPLAIKGFAGMLKALKRDALVSKIAASQIPFRATDR</sequence>
<evidence type="ECO:0000313" key="1">
    <source>
        <dbReference type="EMBL" id="MBB6249521.1"/>
    </source>
</evidence>
<accession>A0A7X0AUF1</accession>
<comment type="caution">
    <text evidence="1">The sequence shown here is derived from an EMBL/GenBank/DDBJ whole genome shotgun (WGS) entry which is preliminary data.</text>
</comment>